<dbReference type="PANTHER" id="PTHR47589">
    <property type="entry name" value="FATTY-ACID-BINDING PROTEIN 1"/>
    <property type="match status" value="1"/>
</dbReference>
<dbReference type="GO" id="GO:0009570">
    <property type="term" value="C:chloroplast stroma"/>
    <property type="evidence" value="ECO:0007669"/>
    <property type="project" value="TreeGrafter"/>
</dbReference>
<dbReference type="InterPro" id="IPR044228">
    <property type="entry name" value="FAP1"/>
</dbReference>
<comment type="caution">
    <text evidence="1">The sequence shown here is derived from an EMBL/GenBank/DDBJ whole genome shotgun (WGS) entry which is preliminary data.</text>
</comment>
<dbReference type="GO" id="GO:0005504">
    <property type="term" value="F:fatty acid binding"/>
    <property type="evidence" value="ECO:0007669"/>
    <property type="project" value="TreeGrafter"/>
</dbReference>
<dbReference type="EMBL" id="JAPFFJ010000006">
    <property type="protein sequence ID" value="KAJ6423960.1"/>
    <property type="molecule type" value="Genomic_DNA"/>
</dbReference>
<accession>A0AAD6KJL3</accession>
<protein>
    <submittedName>
        <fullName evidence="1">Uncharacterized protein</fullName>
    </submittedName>
</protein>
<dbReference type="Proteomes" id="UP001162972">
    <property type="component" value="Chromosome 16"/>
</dbReference>
<gene>
    <name evidence="1" type="ORF">OIU84_024854</name>
</gene>
<evidence type="ECO:0000313" key="1">
    <source>
        <dbReference type="EMBL" id="KAJ6423960.1"/>
    </source>
</evidence>
<reference evidence="1 2" key="1">
    <citation type="journal article" date="2023" name="Int. J. Mol. Sci.">
        <title>De Novo Assembly and Annotation of 11 Diverse Shrub Willow (Salix) Genomes Reveals Novel Gene Organization in Sex-Linked Regions.</title>
        <authorList>
            <person name="Hyden B."/>
            <person name="Feng K."/>
            <person name="Yates T.B."/>
            <person name="Jawdy S."/>
            <person name="Cereghino C."/>
            <person name="Smart L.B."/>
            <person name="Muchero W."/>
        </authorList>
    </citation>
    <scope>NUCLEOTIDE SEQUENCE [LARGE SCALE GENOMIC DNA]</scope>
    <source>
        <tissue evidence="1">Shoot tip</tissue>
    </source>
</reference>
<keyword evidence="2" id="KW-1185">Reference proteome</keyword>
<organism evidence="1 2">
    <name type="scientific">Salix udensis</name>
    <dbReference type="NCBI Taxonomy" id="889485"/>
    <lineage>
        <taxon>Eukaryota</taxon>
        <taxon>Viridiplantae</taxon>
        <taxon>Streptophyta</taxon>
        <taxon>Embryophyta</taxon>
        <taxon>Tracheophyta</taxon>
        <taxon>Spermatophyta</taxon>
        <taxon>Magnoliopsida</taxon>
        <taxon>eudicotyledons</taxon>
        <taxon>Gunneridae</taxon>
        <taxon>Pentapetalae</taxon>
        <taxon>rosids</taxon>
        <taxon>fabids</taxon>
        <taxon>Malpighiales</taxon>
        <taxon>Salicaceae</taxon>
        <taxon>Saliceae</taxon>
        <taxon>Salix</taxon>
    </lineage>
</organism>
<sequence length="179" mass="19954">MTTDTGNIATKVQTPMEEKVNDIDDQHKAADGGEVKLDDGKQLMNIVLRKKSMLYKNLTYSFGTQNAPGKPTKDRYQVVIDSYATVMVRLVIVFSSLKLCMGPGAASDDIKLTTGSVIEISRLMMDGVVSRVENELCRAFIQMYLGDDPFDKDAKEKFWDVLSFTVLITQWNSLLGGQE</sequence>
<name>A0AAD6KJL3_9ROSI</name>
<dbReference type="AlphaFoldDB" id="A0AAD6KJL3"/>
<dbReference type="PANTHER" id="PTHR47589:SF4">
    <property type="entry name" value="FATTY-ACID-BINDING PROTEIN 1-LIKE"/>
    <property type="match status" value="1"/>
</dbReference>
<dbReference type="GO" id="GO:0006631">
    <property type="term" value="P:fatty acid metabolic process"/>
    <property type="evidence" value="ECO:0007669"/>
    <property type="project" value="TreeGrafter"/>
</dbReference>
<evidence type="ECO:0000313" key="2">
    <source>
        <dbReference type="Proteomes" id="UP001162972"/>
    </source>
</evidence>
<proteinExistence type="predicted"/>